<feature type="transmembrane region" description="Helical" evidence="7">
    <location>
        <begin position="57"/>
        <end position="80"/>
    </location>
</feature>
<evidence type="ECO:0000256" key="6">
    <source>
        <dbReference type="ARBA" id="ARBA00023136"/>
    </source>
</evidence>
<dbReference type="InterPro" id="IPR036259">
    <property type="entry name" value="MFS_trans_sf"/>
</dbReference>
<keyword evidence="10" id="KW-1185">Reference proteome</keyword>
<feature type="transmembrane region" description="Helical" evidence="7">
    <location>
        <begin position="177"/>
        <end position="195"/>
    </location>
</feature>
<feature type="transmembrane region" description="Helical" evidence="7">
    <location>
        <begin position="309"/>
        <end position="327"/>
    </location>
</feature>
<evidence type="ECO:0000313" key="9">
    <source>
        <dbReference type="EMBL" id="NMO02564.1"/>
    </source>
</evidence>
<sequence>MVLLDNSVIFTGLPSIRAGLGLSAAQLSWVQDSYVLVFGGLLLLAARAGDIVGRRRLFIVGLAIFGAASLLVGVAPSAWWMIAARALQGVGAAIVAPTSLALITTYFHGEARRRAVAWYAAAAGIGASAGLLIGGAVTEWLSWRAAFLINVPIAVAMMVAAHRILAETDRRTGRFDAVGAVVSTLGVGSLVYGVITSSETGWGSSRVVGSLTVGVLLLVLLAINESRADQPIMPLRLFASRERSGAYAVRFLYLGAMMGFFYFTTQLMQDALGFTPFQAGLGFLPMTAVNFAVALTIPRLARRYSTGTLLLAGTFVTLAGMAWLSRASLDDSYLLSVAAPMVLIGIGQGLAFAPMTGAGIARVSPDDAGAASGVVNTAHQLGSAMGLAVLVAISSGIGGLSTPDGVVAQVSAALSGSAVLLLVATVIVAVVIVPAQRNQPEGVVR</sequence>
<dbReference type="Pfam" id="PF07690">
    <property type="entry name" value="MFS_1"/>
    <property type="match status" value="1"/>
</dbReference>
<evidence type="ECO:0000256" key="7">
    <source>
        <dbReference type="SAM" id="Phobius"/>
    </source>
</evidence>
<keyword evidence="2" id="KW-0813">Transport</keyword>
<dbReference type="Gene3D" id="1.20.1250.20">
    <property type="entry name" value="MFS general substrate transporter like domains"/>
    <property type="match status" value="1"/>
</dbReference>
<accession>A0A848KUK7</accession>
<evidence type="ECO:0000256" key="2">
    <source>
        <dbReference type="ARBA" id="ARBA00022448"/>
    </source>
</evidence>
<dbReference type="GO" id="GO:0022857">
    <property type="term" value="F:transmembrane transporter activity"/>
    <property type="evidence" value="ECO:0007669"/>
    <property type="project" value="InterPro"/>
</dbReference>
<comment type="caution">
    <text evidence="9">The sequence shown here is derived from an EMBL/GenBank/DDBJ whole genome shotgun (WGS) entry which is preliminary data.</text>
</comment>
<comment type="subcellular location">
    <subcellularLocation>
        <location evidence="1">Cell membrane</location>
        <topology evidence="1">Multi-pass membrane protein</topology>
    </subcellularLocation>
</comment>
<reference evidence="9 10" key="1">
    <citation type="submission" date="2020-04" db="EMBL/GenBank/DDBJ databases">
        <title>Gordonia sp. nov. TBRC 11910.</title>
        <authorList>
            <person name="Suriyachadkun C."/>
        </authorList>
    </citation>
    <scope>NUCLEOTIDE SEQUENCE [LARGE SCALE GENOMIC DNA]</scope>
    <source>
        <strain evidence="9 10">TBRC 11910</strain>
    </source>
</reference>
<keyword evidence="5 7" id="KW-1133">Transmembrane helix</keyword>
<evidence type="ECO:0000256" key="4">
    <source>
        <dbReference type="ARBA" id="ARBA00022692"/>
    </source>
</evidence>
<keyword evidence="3" id="KW-1003">Cell membrane</keyword>
<feature type="transmembrane region" description="Helical" evidence="7">
    <location>
        <begin position="143"/>
        <end position="165"/>
    </location>
</feature>
<dbReference type="PANTHER" id="PTHR42718">
    <property type="entry name" value="MAJOR FACILITATOR SUPERFAMILY MULTIDRUG TRANSPORTER MFSC"/>
    <property type="match status" value="1"/>
</dbReference>
<dbReference type="GO" id="GO:0005886">
    <property type="term" value="C:plasma membrane"/>
    <property type="evidence" value="ECO:0007669"/>
    <property type="project" value="UniProtKB-SubCell"/>
</dbReference>
<keyword evidence="4 7" id="KW-0812">Transmembrane</keyword>
<feature type="transmembrane region" description="Helical" evidence="7">
    <location>
        <begin position="207"/>
        <end position="224"/>
    </location>
</feature>
<dbReference type="EMBL" id="JABBNB010000015">
    <property type="protein sequence ID" value="NMO02564.1"/>
    <property type="molecule type" value="Genomic_DNA"/>
</dbReference>
<proteinExistence type="predicted"/>
<name>A0A848KUK7_9ACTN</name>
<feature type="transmembrane region" description="Helical" evidence="7">
    <location>
        <begin position="116"/>
        <end position="137"/>
    </location>
</feature>
<dbReference type="PROSITE" id="PS50850">
    <property type="entry name" value="MFS"/>
    <property type="match status" value="1"/>
</dbReference>
<dbReference type="Gene3D" id="1.20.1720.10">
    <property type="entry name" value="Multidrug resistance protein D"/>
    <property type="match status" value="1"/>
</dbReference>
<keyword evidence="6 7" id="KW-0472">Membrane</keyword>
<evidence type="ECO:0000256" key="3">
    <source>
        <dbReference type="ARBA" id="ARBA00022475"/>
    </source>
</evidence>
<dbReference type="InterPro" id="IPR011701">
    <property type="entry name" value="MFS"/>
</dbReference>
<feature type="transmembrane region" description="Helical" evidence="7">
    <location>
        <begin position="277"/>
        <end position="297"/>
    </location>
</feature>
<evidence type="ECO:0000313" key="10">
    <source>
        <dbReference type="Proteomes" id="UP000550729"/>
    </source>
</evidence>
<evidence type="ECO:0000259" key="8">
    <source>
        <dbReference type="PROSITE" id="PS50850"/>
    </source>
</evidence>
<evidence type="ECO:0000256" key="5">
    <source>
        <dbReference type="ARBA" id="ARBA00022989"/>
    </source>
</evidence>
<evidence type="ECO:0000256" key="1">
    <source>
        <dbReference type="ARBA" id="ARBA00004651"/>
    </source>
</evidence>
<feature type="domain" description="Major facilitator superfamily (MFS) profile" evidence="8">
    <location>
        <begin position="1"/>
        <end position="436"/>
    </location>
</feature>
<dbReference type="PANTHER" id="PTHR42718:SF46">
    <property type="entry name" value="BLR6921 PROTEIN"/>
    <property type="match status" value="1"/>
</dbReference>
<feature type="transmembrane region" description="Helical" evidence="7">
    <location>
        <begin position="86"/>
        <end position="109"/>
    </location>
</feature>
<dbReference type="InterPro" id="IPR020846">
    <property type="entry name" value="MFS_dom"/>
</dbReference>
<feature type="transmembrane region" description="Helical" evidence="7">
    <location>
        <begin position="412"/>
        <end position="435"/>
    </location>
</feature>
<feature type="transmembrane region" description="Helical" evidence="7">
    <location>
        <begin position="245"/>
        <end position="265"/>
    </location>
</feature>
<organism evidence="9 10">
    <name type="scientific">Gordonia asplenii</name>
    <dbReference type="NCBI Taxonomy" id="2725283"/>
    <lineage>
        <taxon>Bacteria</taxon>
        <taxon>Bacillati</taxon>
        <taxon>Actinomycetota</taxon>
        <taxon>Actinomycetes</taxon>
        <taxon>Mycobacteriales</taxon>
        <taxon>Gordoniaceae</taxon>
        <taxon>Gordonia</taxon>
    </lineage>
</organism>
<protein>
    <submittedName>
        <fullName evidence="9">MFS transporter</fullName>
    </submittedName>
</protein>
<feature type="transmembrane region" description="Helical" evidence="7">
    <location>
        <begin position="20"/>
        <end position="45"/>
    </location>
</feature>
<dbReference type="SUPFAM" id="SSF103473">
    <property type="entry name" value="MFS general substrate transporter"/>
    <property type="match status" value="1"/>
</dbReference>
<feature type="transmembrane region" description="Helical" evidence="7">
    <location>
        <begin position="333"/>
        <end position="353"/>
    </location>
</feature>
<dbReference type="CDD" id="cd17321">
    <property type="entry name" value="MFS_MMR_MDR_like"/>
    <property type="match status" value="1"/>
</dbReference>
<feature type="transmembrane region" description="Helical" evidence="7">
    <location>
        <begin position="381"/>
        <end position="400"/>
    </location>
</feature>
<dbReference type="AlphaFoldDB" id="A0A848KUK7"/>
<gene>
    <name evidence="9" type="ORF">HH308_15220</name>
</gene>
<dbReference type="Proteomes" id="UP000550729">
    <property type="component" value="Unassembled WGS sequence"/>
</dbReference>